<dbReference type="AlphaFoldDB" id="A0A6N8U677"/>
<name>A0A6N8U677_9FIRM</name>
<gene>
    <name evidence="1" type="ORF">GSF08_06395</name>
</gene>
<sequence>MGGLAMRRKYFFFDIDGTLTNNPQGGNIPASTKAAIRELRRKGHFLAIATGRAYAMAEAYLDEFDFDNMVSDGGNAVTINRKLQGIEPLDKKLAVTLIDECEAKGIPWGVSYENARCRWCKNTAFLKRTRDSYMETKIDPDLDVHELSEIYKVYVCCDEGSETAIQGLKDLPYARYHPDYVFVEPDDKAKGIYKIMDYFHAPYEDVVVFGDGKNDLKMFREEWTSIAMGNAIPELKAKATFVTKSVDDGGIAYACRHFGWIDGDENEAA</sequence>
<dbReference type="EMBL" id="WUUQ01000002">
    <property type="protein sequence ID" value="MXQ73562.1"/>
    <property type="molecule type" value="Genomic_DNA"/>
</dbReference>
<dbReference type="PANTHER" id="PTHR10000">
    <property type="entry name" value="PHOSPHOSERINE PHOSPHATASE"/>
    <property type="match status" value="1"/>
</dbReference>
<dbReference type="PANTHER" id="PTHR10000:SF25">
    <property type="entry name" value="PHOSPHATASE YKRA-RELATED"/>
    <property type="match status" value="1"/>
</dbReference>
<dbReference type="SFLD" id="SFLDS00003">
    <property type="entry name" value="Haloacid_Dehalogenase"/>
    <property type="match status" value="1"/>
</dbReference>
<keyword evidence="1" id="KW-0378">Hydrolase</keyword>
<dbReference type="NCBIfam" id="TIGR01484">
    <property type="entry name" value="HAD-SF-IIB"/>
    <property type="match status" value="1"/>
</dbReference>
<dbReference type="InterPro" id="IPR023214">
    <property type="entry name" value="HAD_sf"/>
</dbReference>
<dbReference type="SFLD" id="SFLDG01140">
    <property type="entry name" value="C2.B:_Phosphomannomutase_and_P"/>
    <property type="match status" value="1"/>
</dbReference>
<protein>
    <submittedName>
        <fullName evidence="1">HAD-IIB family hydrolase</fullName>
    </submittedName>
</protein>
<dbReference type="GO" id="GO:0016791">
    <property type="term" value="F:phosphatase activity"/>
    <property type="evidence" value="ECO:0007669"/>
    <property type="project" value="TreeGrafter"/>
</dbReference>
<reference evidence="1 2" key="1">
    <citation type="submission" date="2019-12" db="EMBL/GenBank/DDBJ databases">
        <authorList>
            <person name="Yang R."/>
        </authorList>
    </citation>
    <scope>NUCLEOTIDE SEQUENCE [LARGE SCALE GENOMIC DNA]</scope>
    <source>
        <strain evidence="1 2">DONG20-135</strain>
    </source>
</reference>
<dbReference type="InterPro" id="IPR036412">
    <property type="entry name" value="HAD-like_sf"/>
</dbReference>
<dbReference type="Gene3D" id="3.30.1240.10">
    <property type="match status" value="1"/>
</dbReference>
<proteinExistence type="predicted"/>
<organism evidence="1 2">
    <name type="scientific">Copranaerobaculum intestinale</name>
    <dbReference type="NCBI Taxonomy" id="2692629"/>
    <lineage>
        <taxon>Bacteria</taxon>
        <taxon>Bacillati</taxon>
        <taxon>Bacillota</taxon>
        <taxon>Erysipelotrichia</taxon>
        <taxon>Erysipelotrichales</taxon>
        <taxon>Erysipelotrichaceae</taxon>
        <taxon>Copranaerobaculum</taxon>
    </lineage>
</organism>
<dbReference type="Proteomes" id="UP000434036">
    <property type="component" value="Unassembled WGS sequence"/>
</dbReference>
<dbReference type="SUPFAM" id="SSF56784">
    <property type="entry name" value="HAD-like"/>
    <property type="match status" value="1"/>
</dbReference>
<comment type="caution">
    <text evidence="1">The sequence shown here is derived from an EMBL/GenBank/DDBJ whole genome shotgun (WGS) entry which is preliminary data.</text>
</comment>
<dbReference type="Gene3D" id="3.40.50.1000">
    <property type="entry name" value="HAD superfamily/HAD-like"/>
    <property type="match status" value="1"/>
</dbReference>
<evidence type="ECO:0000313" key="2">
    <source>
        <dbReference type="Proteomes" id="UP000434036"/>
    </source>
</evidence>
<dbReference type="InterPro" id="IPR006379">
    <property type="entry name" value="HAD-SF_hydro_IIB"/>
</dbReference>
<evidence type="ECO:0000313" key="1">
    <source>
        <dbReference type="EMBL" id="MXQ73562.1"/>
    </source>
</evidence>
<dbReference type="Pfam" id="PF08282">
    <property type="entry name" value="Hydrolase_3"/>
    <property type="match status" value="1"/>
</dbReference>
<dbReference type="GO" id="GO:0000287">
    <property type="term" value="F:magnesium ion binding"/>
    <property type="evidence" value="ECO:0007669"/>
    <property type="project" value="TreeGrafter"/>
</dbReference>
<dbReference type="GO" id="GO:0005829">
    <property type="term" value="C:cytosol"/>
    <property type="evidence" value="ECO:0007669"/>
    <property type="project" value="TreeGrafter"/>
</dbReference>
<keyword evidence="2" id="KW-1185">Reference proteome</keyword>
<accession>A0A6N8U677</accession>
<reference evidence="1 2" key="2">
    <citation type="submission" date="2020-01" db="EMBL/GenBank/DDBJ databases">
        <title>Clostridiaceae sp. nov. isolated from the gut of human by culturomics.</title>
        <authorList>
            <person name="Chang Y."/>
        </authorList>
    </citation>
    <scope>NUCLEOTIDE SEQUENCE [LARGE SCALE GENOMIC DNA]</scope>
    <source>
        <strain evidence="1 2">DONG20-135</strain>
    </source>
</reference>